<feature type="region of interest" description="Disordered" evidence="1">
    <location>
        <begin position="1"/>
        <end position="173"/>
    </location>
</feature>
<feature type="compositionally biased region" description="Low complexity" evidence="1">
    <location>
        <begin position="149"/>
        <end position="160"/>
    </location>
</feature>
<dbReference type="VEuPathDB" id="FungiDB:CNAG_06109"/>
<evidence type="ECO:0000313" key="2">
    <source>
        <dbReference type="EMBL" id="AFR98334.1"/>
    </source>
</evidence>
<dbReference type="RefSeq" id="XP_012053140.1">
    <property type="nucleotide sequence ID" value="XM_012197750.1"/>
</dbReference>
<sequence>MVDLGAPIGSHQSSNIPASAQTGFNSGVGGEHASSGIPKGTPIADQFMGGHSSGARGTTTGVGSKLDNSLDHYSGSELTGATGTGHHSSGVRSSAATGAGAGAGAGTLGSSGKEAVSGQYAGSGTKDALTGQTGHTTGAGVGPYGDNLSSSTGVGSHSSGAQHSSTTGSAARTGESAVGGAYVGGAAQDGLTGKSKASTIGEGVGPYGENLPHGTSSSTTTGHHGARDAALASTAGGALAGDKYAHSKDKSLGTDPTSTGVSGTTSGTGVGPSGGAGGHYGKGAAAAGAGVGAIGGAGVAAGLAGRDGTSHTSGTTTTTGQHGSALGAGEGGISGTPIGPGAGDGLTGAGTSTGVAGVGSGYGSGAGAGAVGAAGAGAGSGLGAGGAGAGKYGRAQPDQDRGAPLSDPKDLDTGGPHSLVYQESTGKYVHRRELEGDVGNAESNVKNTAERRI</sequence>
<proteinExistence type="predicted"/>
<protein>
    <submittedName>
        <fullName evidence="2">Uncharacterized protein</fullName>
    </submittedName>
</protein>
<dbReference type="GeneID" id="23889347"/>
<keyword evidence="3" id="KW-1185">Reference proteome</keyword>
<organism evidence="2 3">
    <name type="scientific">Cryptococcus neoformans (strain H99 / ATCC 208821 / CBS 10515 / FGSC 9487)</name>
    <name type="common">Cryptococcus neoformans var. grubii serotype A</name>
    <dbReference type="NCBI Taxonomy" id="235443"/>
    <lineage>
        <taxon>Eukaryota</taxon>
        <taxon>Fungi</taxon>
        <taxon>Dikarya</taxon>
        <taxon>Basidiomycota</taxon>
        <taxon>Agaricomycotina</taxon>
        <taxon>Tremellomycetes</taxon>
        <taxon>Tremellales</taxon>
        <taxon>Cryptococcaceae</taxon>
        <taxon>Cryptococcus</taxon>
        <taxon>Cryptococcus neoformans species complex</taxon>
    </lineage>
</organism>
<feature type="compositionally biased region" description="Low complexity" evidence="1">
    <location>
        <begin position="79"/>
        <end position="98"/>
    </location>
</feature>
<accession>J9W049</accession>
<feature type="compositionally biased region" description="Gly residues" evidence="1">
    <location>
        <begin position="99"/>
        <end position="109"/>
    </location>
</feature>
<feature type="region of interest" description="Disordered" evidence="1">
    <location>
        <begin position="186"/>
        <end position="227"/>
    </location>
</feature>
<feature type="compositionally biased region" description="Polar residues" evidence="1">
    <location>
        <begin position="161"/>
        <end position="170"/>
    </location>
</feature>
<evidence type="ECO:0000313" key="3">
    <source>
        <dbReference type="Proteomes" id="UP000010091"/>
    </source>
</evidence>
<dbReference type="HOGENOM" id="CLU_644081_0_0_1"/>
<feature type="compositionally biased region" description="Basic and acidic residues" evidence="1">
    <location>
        <begin position="397"/>
        <end position="412"/>
    </location>
</feature>
<dbReference type="KEGG" id="cng:CNAG_06109"/>
<reference evidence="2 3" key="1">
    <citation type="journal article" date="2014" name="PLoS Genet.">
        <title>Analysis of the genome and transcriptome of Cryptococcus neoformans var. grubii reveals complex RNA expression and microevolution leading to virulence attenuation.</title>
        <authorList>
            <person name="Janbon G."/>
            <person name="Ormerod K.L."/>
            <person name="Paulet D."/>
            <person name="Byrnes E.J.III."/>
            <person name="Yadav V."/>
            <person name="Chatterjee G."/>
            <person name="Mullapudi N."/>
            <person name="Hon C.C."/>
            <person name="Billmyre R.B."/>
            <person name="Brunel F."/>
            <person name="Bahn Y.S."/>
            <person name="Chen W."/>
            <person name="Chen Y."/>
            <person name="Chow E.W."/>
            <person name="Coppee J.Y."/>
            <person name="Floyd-Averette A."/>
            <person name="Gaillardin C."/>
            <person name="Gerik K.J."/>
            <person name="Goldberg J."/>
            <person name="Gonzalez-Hilarion S."/>
            <person name="Gujja S."/>
            <person name="Hamlin J.L."/>
            <person name="Hsueh Y.P."/>
            <person name="Ianiri G."/>
            <person name="Jones S."/>
            <person name="Kodira C.D."/>
            <person name="Kozubowski L."/>
            <person name="Lam W."/>
            <person name="Marra M."/>
            <person name="Mesner L.D."/>
            <person name="Mieczkowski P.A."/>
            <person name="Moyrand F."/>
            <person name="Nielsen K."/>
            <person name="Proux C."/>
            <person name="Rossignol T."/>
            <person name="Schein J.E."/>
            <person name="Sun S."/>
            <person name="Wollschlaeger C."/>
            <person name="Wood I.A."/>
            <person name="Zeng Q."/>
            <person name="Neuveglise C."/>
            <person name="Newlon C.S."/>
            <person name="Perfect J.R."/>
            <person name="Lodge J.K."/>
            <person name="Idnurm A."/>
            <person name="Stajich J.E."/>
            <person name="Kronstad J.W."/>
            <person name="Sanyal K."/>
            <person name="Heitman J."/>
            <person name="Fraser J.A."/>
            <person name="Cuomo C.A."/>
            <person name="Dietrich F.S."/>
        </authorList>
    </citation>
    <scope>NUCLEOTIDE SEQUENCE [LARGE SCALE GENOMIC DNA]</scope>
    <source>
        <strain evidence="3">H99 / ATCC 208821 / CBS 10515 / FGSC 9487</strain>
    </source>
</reference>
<dbReference type="OrthoDB" id="2576413at2759"/>
<dbReference type="AlphaFoldDB" id="J9W049"/>
<feature type="compositionally biased region" description="Polar residues" evidence="1">
    <location>
        <begin position="10"/>
        <end position="25"/>
    </location>
</feature>
<feature type="compositionally biased region" description="Low complexity" evidence="1">
    <location>
        <begin position="213"/>
        <end position="227"/>
    </location>
</feature>
<evidence type="ECO:0000256" key="1">
    <source>
        <dbReference type="SAM" id="MobiDB-lite"/>
    </source>
</evidence>
<feature type="region of interest" description="Disordered" evidence="1">
    <location>
        <begin position="246"/>
        <end position="270"/>
    </location>
</feature>
<gene>
    <name evidence="2" type="ORF">CNAG_06109</name>
</gene>
<name>J9W049_CRYN9</name>
<dbReference type="Proteomes" id="UP000010091">
    <property type="component" value="Chromosome 12"/>
</dbReference>
<feature type="compositionally biased region" description="Low complexity" evidence="1">
    <location>
        <begin position="306"/>
        <end position="324"/>
    </location>
</feature>
<feature type="region of interest" description="Disordered" evidence="1">
    <location>
        <begin position="306"/>
        <end position="346"/>
    </location>
</feature>
<dbReference type="EMBL" id="CP003831">
    <property type="protein sequence ID" value="AFR98334.1"/>
    <property type="molecule type" value="Genomic_DNA"/>
</dbReference>
<feature type="compositionally biased region" description="Gly residues" evidence="1">
    <location>
        <begin position="326"/>
        <end position="346"/>
    </location>
</feature>
<feature type="region of interest" description="Disordered" evidence="1">
    <location>
        <begin position="383"/>
        <end position="453"/>
    </location>
</feature>